<comment type="function">
    <text evidence="7">With S5 and S12 plays an important role in translational accuracy.</text>
</comment>
<dbReference type="PROSITE" id="PS00632">
    <property type="entry name" value="RIBOSOMAL_S4"/>
    <property type="match status" value="1"/>
</dbReference>
<dbReference type="PATRIC" id="fig|1357399.3.peg.1374"/>
<evidence type="ECO:0000256" key="7">
    <source>
        <dbReference type="HAMAP-Rule" id="MF_01306"/>
    </source>
</evidence>
<dbReference type="InterPro" id="IPR002942">
    <property type="entry name" value="S4_RNA-bd"/>
</dbReference>
<dbReference type="InterPro" id="IPR001912">
    <property type="entry name" value="Ribosomal_uS4_N"/>
</dbReference>
<dbReference type="GO" id="GO:0042274">
    <property type="term" value="P:ribosomal small subunit biogenesis"/>
    <property type="evidence" value="ECO:0007669"/>
    <property type="project" value="TreeGrafter"/>
</dbReference>
<comment type="function">
    <text evidence="7">One of the primary rRNA binding proteins, it binds directly to 16S rRNA where it nucleates assembly of the body of the 30S subunit.</text>
</comment>
<dbReference type="Pfam" id="PF01479">
    <property type="entry name" value="S4"/>
    <property type="match status" value="1"/>
</dbReference>
<proteinExistence type="inferred from homology"/>
<evidence type="ECO:0000256" key="8">
    <source>
        <dbReference type="RuleBase" id="RU003699"/>
    </source>
</evidence>
<keyword evidence="5 7" id="KW-0687">Ribonucleoprotein</keyword>
<sequence>MVADRQKEEECKGIIMARYRGPVEKLERRFGVSLALKGERRLAGKSALEKRPYAPGQHGQRRGKISEYGLQLREKQKAKVMYGVSEKQFRSIFVEANRQEGNTGENLIRLIECRLDNVVYRMGFATTRRFARQLVTHGHILVDGKRLDIPSYFVKPGQKIEVVEKTKNNPQVSAALDLTAQVGIVPWVDIDKDKRFGIFTRYPQREEVVIPIEERLIVELYSK</sequence>
<evidence type="ECO:0000259" key="11">
    <source>
        <dbReference type="SMART" id="SM01390"/>
    </source>
</evidence>
<dbReference type="InterPro" id="IPR018079">
    <property type="entry name" value="Ribosomal_uS4_CS"/>
</dbReference>
<dbReference type="GO" id="GO:0019843">
    <property type="term" value="F:rRNA binding"/>
    <property type="evidence" value="ECO:0007669"/>
    <property type="project" value="UniProtKB-UniRule"/>
</dbReference>
<dbReference type="HOGENOM" id="CLU_092403_0_1_7"/>
<accession>V8CHN2</accession>
<keyword evidence="13" id="KW-1185">Reference proteome</keyword>
<dbReference type="GO" id="GO:0015935">
    <property type="term" value="C:small ribosomal subunit"/>
    <property type="evidence" value="ECO:0007669"/>
    <property type="project" value="InterPro"/>
</dbReference>
<dbReference type="STRING" id="1357399.HMPREF2087_01312"/>
<dbReference type="PROSITE" id="PS50889">
    <property type="entry name" value="S4"/>
    <property type="match status" value="1"/>
</dbReference>
<comment type="subunit">
    <text evidence="7">Part of the 30S ribosomal subunit. Contacts protein S5. The interaction surface between S4 and S5 is involved in control of translational fidelity.</text>
</comment>
<dbReference type="Gene3D" id="3.10.290.10">
    <property type="entry name" value="RNA-binding S4 domain"/>
    <property type="match status" value="1"/>
</dbReference>
<dbReference type="CDD" id="cd00165">
    <property type="entry name" value="S4"/>
    <property type="match status" value="1"/>
</dbReference>
<dbReference type="AlphaFoldDB" id="V8CHN2"/>
<reference evidence="12 13" key="1">
    <citation type="submission" date="2013-10" db="EMBL/GenBank/DDBJ databases">
        <title>The Genome Sequence of Helicobacter canis NCTC 12740.</title>
        <authorList>
            <consortium name="The Broad Institute Genomics Platform"/>
            <person name="Earl A."/>
            <person name="Fox J.G."/>
            <person name="Shen Z."/>
            <person name="Young S.K."/>
            <person name="Zeng Q."/>
            <person name="Gargeya S."/>
            <person name="Fitzgerald M."/>
            <person name="Abouelleil A."/>
            <person name="Alvarado L."/>
            <person name="Chapman S.B."/>
            <person name="Gainer-Dewar J."/>
            <person name="Goldberg J."/>
            <person name="Griggs A."/>
            <person name="Gujja S."/>
            <person name="Hansen M."/>
            <person name="Howarth C."/>
            <person name="Imamovic A."/>
            <person name="Ireland A."/>
            <person name="Larimer J."/>
            <person name="McCowan C."/>
            <person name="Murphy C."/>
            <person name="Pearson M."/>
            <person name="Poon T.W."/>
            <person name="Priest M."/>
            <person name="Roberts A."/>
            <person name="Saif S."/>
            <person name="Shea T."/>
            <person name="Sykes S."/>
            <person name="Wortman J."/>
            <person name="Nusbaum C."/>
            <person name="Birren B."/>
        </authorList>
    </citation>
    <scope>NUCLEOTIDE SEQUENCE [LARGE SCALE GENOMIC DNA]</scope>
    <source>
        <strain evidence="12 13">NCTC 12740</strain>
    </source>
</reference>
<dbReference type="GO" id="GO:0006412">
    <property type="term" value="P:translation"/>
    <property type="evidence" value="ECO:0007669"/>
    <property type="project" value="UniProtKB-UniRule"/>
</dbReference>
<dbReference type="PANTHER" id="PTHR11831:SF4">
    <property type="entry name" value="SMALL RIBOSOMAL SUBUNIT PROTEIN US4M"/>
    <property type="match status" value="1"/>
</dbReference>
<gene>
    <name evidence="7" type="primary">rpsD</name>
    <name evidence="12" type="ORF">HMPREF2087_01312</name>
</gene>
<dbReference type="FunFam" id="3.10.290.10:FF:000001">
    <property type="entry name" value="30S ribosomal protein S4"/>
    <property type="match status" value="1"/>
</dbReference>
<comment type="similarity">
    <text evidence="1 7 8">Belongs to the universal ribosomal protein uS4 family.</text>
</comment>
<evidence type="ECO:0000313" key="12">
    <source>
        <dbReference type="EMBL" id="ETD26918.1"/>
    </source>
</evidence>
<dbReference type="Gene3D" id="1.10.1050.10">
    <property type="entry name" value="Ribosomal Protein S4 Delta 41, Chain A, domain 1"/>
    <property type="match status" value="1"/>
</dbReference>
<comment type="caution">
    <text evidence="12">The sequence shown here is derived from an EMBL/GenBank/DDBJ whole genome shotgun (WGS) entry which is preliminary data.</text>
</comment>
<evidence type="ECO:0000256" key="3">
    <source>
        <dbReference type="ARBA" id="ARBA00022884"/>
    </source>
</evidence>
<dbReference type="EMBL" id="AZJJ01000002">
    <property type="protein sequence ID" value="ETD26918.1"/>
    <property type="molecule type" value="Genomic_DNA"/>
</dbReference>
<organism evidence="12 13">
    <name type="scientific">Helicobacter canis NCTC 12740</name>
    <dbReference type="NCBI Taxonomy" id="1357399"/>
    <lineage>
        <taxon>Bacteria</taxon>
        <taxon>Pseudomonadati</taxon>
        <taxon>Campylobacterota</taxon>
        <taxon>Epsilonproteobacteria</taxon>
        <taxon>Campylobacterales</taxon>
        <taxon>Helicobacteraceae</taxon>
        <taxon>Helicobacter</taxon>
    </lineage>
</organism>
<feature type="domain" description="RNA-binding S4" evidence="10">
    <location>
        <begin position="113"/>
        <end position="177"/>
    </location>
</feature>
<evidence type="ECO:0000256" key="9">
    <source>
        <dbReference type="SAM" id="MobiDB-lite"/>
    </source>
</evidence>
<evidence type="ECO:0000259" key="10">
    <source>
        <dbReference type="SMART" id="SM00363"/>
    </source>
</evidence>
<dbReference type="InterPro" id="IPR005709">
    <property type="entry name" value="Ribosomal_uS4_bac-type"/>
</dbReference>
<dbReference type="Proteomes" id="UP000018688">
    <property type="component" value="Unassembled WGS sequence"/>
</dbReference>
<dbReference type="PANTHER" id="PTHR11831">
    <property type="entry name" value="30S 40S RIBOSOMAL PROTEIN"/>
    <property type="match status" value="1"/>
</dbReference>
<evidence type="ECO:0000256" key="6">
    <source>
        <dbReference type="ARBA" id="ARBA00035254"/>
    </source>
</evidence>
<name>V8CHN2_9HELI</name>
<keyword evidence="3 7" id="KW-0694">RNA-binding</keyword>
<protein>
    <recommendedName>
        <fullName evidence="6 7">Small ribosomal subunit protein uS4</fullName>
    </recommendedName>
</protein>
<dbReference type="FunFam" id="1.10.1050.10:FF:000001">
    <property type="entry name" value="30S ribosomal protein S4"/>
    <property type="match status" value="1"/>
</dbReference>
<feature type="region of interest" description="Disordered" evidence="9">
    <location>
        <begin position="47"/>
        <end position="66"/>
    </location>
</feature>
<dbReference type="HAMAP" id="MF_01306_B">
    <property type="entry name" value="Ribosomal_uS4_B"/>
    <property type="match status" value="1"/>
</dbReference>
<dbReference type="Pfam" id="PF00163">
    <property type="entry name" value="Ribosomal_S4"/>
    <property type="match status" value="1"/>
</dbReference>
<dbReference type="InterPro" id="IPR036986">
    <property type="entry name" value="S4_RNA-bd_sf"/>
</dbReference>
<evidence type="ECO:0000256" key="2">
    <source>
        <dbReference type="ARBA" id="ARBA00022730"/>
    </source>
</evidence>
<dbReference type="SMART" id="SM01390">
    <property type="entry name" value="Ribosomal_S4"/>
    <property type="match status" value="1"/>
</dbReference>
<evidence type="ECO:0000256" key="4">
    <source>
        <dbReference type="ARBA" id="ARBA00022980"/>
    </source>
</evidence>
<dbReference type="eggNOG" id="COG0522">
    <property type="taxonomic scope" value="Bacteria"/>
</dbReference>
<dbReference type="NCBIfam" id="NF003717">
    <property type="entry name" value="PRK05327.1"/>
    <property type="match status" value="1"/>
</dbReference>
<keyword evidence="2 7" id="KW-0699">rRNA-binding</keyword>
<feature type="domain" description="Small ribosomal subunit protein uS4 N-terminal" evidence="11">
    <location>
        <begin position="18"/>
        <end position="112"/>
    </location>
</feature>
<evidence type="ECO:0000313" key="13">
    <source>
        <dbReference type="Proteomes" id="UP000018688"/>
    </source>
</evidence>
<dbReference type="SMART" id="SM00363">
    <property type="entry name" value="S4"/>
    <property type="match status" value="1"/>
</dbReference>
<keyword evidence="4 7" id="KW-0689">Ribosomal protein</keyword>
<dbReference type="NCBIfam" id="TIGR01017">
    <property type="entry name" value="rpsD_bact"/>
    <property type="match status" value="1"/>
</dbReference>
<dbReference type="SUPFAM" id="SSF55174">
    <property type="entry name" value="Alpha-L RNA-binding motif"/>
    <property type="match status" value="1"/>
</dbReference>
<evidence type="ECO:0000256" key="1">
    <source>
        <dbReference type="ARBA" id="ARBA00007465"/>
    </source>
</evidence>
<dbReference type="InterPro" id="IPR022801">
    <property type="entry name" value="Ribosomal_uS4"/>
</dbReference>
<dbReference type="GO" id="GO:0003735">
    <property type="term" value="F:structural constituent of ribosome"/>
    <property type="evidence" value="ECO:0007669"/>
    <property type="project" value="InterPro"/>
</dbReference>
<evidence type="ECO:0000256" key="5">
    <source>
        <dbReference type="ARBA" id="ARBA00023274"/>
    </source>
</evidence>